<feature type="transmembrane region" description="Helical" evidence="1">
    <location>
        <begin position="69"/>
        <end position="90"/>
    </location>
</feature>
<protein>
    <recommendedName>
        <fullName evidence="2">DUF4352 domain-containing protein</fullName>
    </recommendedName>
</protein>
<keyword evidence="1" id="KW-0812">Transmembrane</keyword>
<proteinExistence type="predicted"/>
<feature type="transmembrane region" description="Helical" evidence="1">
    <location>
        <begin position="102"/>
        <end position="125"/>
    </location>
</feature>
<keyword evidence="4" id="KW-1185">Reference proteome</keyword>
<dbReference type="Pfam" id="PF11611">
    <property type="entry name" value="DUF4352"/>
    <property type="match status" value="1"/>
</dbReference>
<feature type="transmembrane region" description="Helical" evidence="1">
    <location>
        <begin position="37"/>
        <end position="57"/>
    </location>
</feature>
<comment type="caution">
    <text evidence="3">The sequence shown here is derived from an EMBL/GenBank/DDBJ whole genome shotgun (WGS) entry which is preliminary data.</text>
</comment>
<evidence type="ECO:0000259" key="2">
    <source>
        <dbReference type="Pfam" id="PF11611"/>
    </source>
</evidence>
<dbReference type="EMBL" id="JADBDZ010000001">
    <property type="protein sequence ID" value="MBE1533682.1"/>
    <property type="molecule type" value="Genomic_DNA"/>
</dbReference>
<organism evidence="3 4">
    <name type="scientific">Actinomadura algeriensis</name>
    <dbReference type="NCBI Taxonomy" id="1679523"/>
    <lineage>
        <taxon>Bacteria</taxon>
        <taxon>Bacillati</taxon>
        <taxon>Actinomycetota</taxon>
        <taxon>Actinomycetes</taxon>
        <taxon>Streptosporangiales</taxon>
        <taxon>Thermomonosporaceae</taxon>
        <taxon>Actinomadura</taxon>
    </lineage>
</organism>
<name>A0ABR9JSY4_9ACTN</name>
<sequence length="255" mass="27253">MSDPQVTRPDPVGPDGWPYIDHSAGPPPRPIGVVRRVLQAFGAIAGVQFLAAAIALLVLSSYRRAAADWLLPLLAVADLLITLQIGWLAIRDIRLAGRKAAGPRLVLTLLVVALLAGAGGAGYAINRYINRPVDAAFDIPVTDGDVRFTVSAPECGRKVKRIVVRGVMCRVRLTVANTGSAEALFDARAQRLHGDDAEHLGVLVAKGRRTHASWTLQAGASVRGYLVFDVPRGFVPRTLDLHAAEGTRGVRFPIV</sequence>
<evidence type="ECO:0000313" key="3">
    <source>
        <dbReference type="EMBL" id="MBE1533682.1"/>
    </source>
</evidence>
<feature type="domain" description="DUF4352" evidence="2">
    <location>
        <begin position="140"/>
        <end position="242"/>
    </location>
</feature>
<dbReference type="InterPro" id="IPR029051">
    <property type="entry name" value="DUF4352"/>
</dbReference>
<keyword evidence="1" id="KW-1133">Transmembrane helix</keyword>
<gene>
    <name evidence="3" type="ORF">H4W34_003515</name>
</gene>
<accession>A0ABR9JSY4</accession>
<evidence type="ECO:0000256" key="1">
    <source>
        <dbReference type="SAM" id="Phobius"/>
    </source>
</evidence>
<dbReference type="Proteomes" id="UP000627838">
    <property type="component" value="Unassembled WGS sequence"/>
</dbReference>
<keyword evidence="1" id="KW-0472">Membrane</keyword>
<dbReference type="RefSeq" id="WP_192760184.1">
    <property type="nucleotide sequence ID" value="NZ_JADBDZ010000001.1"/>
</dbReference>
<reference evidence="3 4" key="1">
    <citation type="submission" date="2020-10" db="EMBL/GenBank/DDBJ databases">
        <title>Sequencing the genomes of 1000 actinobacteria strains.</title>
        <authorList>
            <person name="Klenk H.-P."/>
        </authorList>
    </citation>
    <scope>NUCLEOTIDE SEQUENCE [LARGE SCALE GENOMIC DNA]</scope>
    <source>
        <strain evidence="3 4">DSM 46744</strain>
    </source>
</reference>
<evidence type="ECO:0000313" key="4">
    <source>
        <dbReference type="Proteomes" id="UP000627838"/>
    </source>
</evidence>